<evidence type="ECO:0000313" key="2">
    <source>
        <dbReference type="Proteomes" id="UP001595530"/>
    </source>
</evidence>
<protein>
    <submittedName>
        <fullName evidence="1">Uncharacterized protein</fullName>
    </submittedName>
</protein>
<name>A0ABV7F769_9BURK</name>
<gene>
    <name evidence="1" type="ORF">ACFOFO_18515</name>
</gene>
<comment type="caution">
    <text evidence="1">The sequence shown here is derived from an EMBL/GenBank/DDBJ whole genome shotgun (WGS) entry which is preliminary data.</text>
</comment>
<dbReference type="EMBL" id="JBHRTP010000059">
    <property type="protein sequence ID" value="MFC3109933.1"/>
    <property type="molecule type" value="Genomic_DNA"/>
</dbReference>
<keyword evidence="2" id="KW-1185">Reference proteome</keyword>
<organism evidence="1 2">
    <name type="scientific">Undibacterium arcticum</name>
    <dbReference type="NCBI Taxonomy" id="1762892"/>
    <lineage>
        <taxon>Bacteria</taxon>
        <taxon>Pseudomonadati</taxon>
        <taxon>Pseudomonadota</taxon>
        <taxon>Betaproteobacteria</taxon>
        <taxon>Burkholderiales</taxon>
        <taxon>Oxalobacteraceae</taxon>
        <taxon>Undibacterium</taxon>
    </lineage>
</organism>
<accession>A0ABV7F769</accession>
<sequence>MPFDVAFGLDDITRTGWCIIFSEMEGATFNFNTMQYEDQK</sequence>
<dbReference type="RefSeq" id="WP_390323080.1">
    <property type="nucleotide sequence ID" value="NZ_JBHRTP010000059.1"/>
</dbReference>
<dbReference type="Proteomes" id="UP001595530">
    <property type="component" value="Unassembled WGS sequence"/>
</dbReference>
<proteinExistence type="predicted"/>
<evidence type="ECO:0000313" key="1">
    <source>
        <dbReference type="EMBL" id="MFC3109933.1"/>
    </source>
</evidence>
<reference evidence="2" key="1">
    <citation type="journal article" date="2019" name="Int. J. Syst. Evol. Microbiol.">
        <title>The Global Catalogue of Microorganisms (GCM) 10K type strain sequencing project: providing services to taxonomists for standard genome sequencing and annotation.</title>
        <authorList>
            <consortium name="The Broad Institute Genomics Platform"/>
            <consortium name="The Broad Institute Genome Sequencing Center for Infectious Disease"/>
            <person name="Wu L."/>
            <person name="Ma J."/>
        </authorList>
    </citation>
    <scope>NUCLEOTIDE SEQUENCE [LARGE SCALE GENOMIC DNA]</scope>
    <source>
        <strain evidence="2">KCTC 42986</strain>
    </source>
</reference>